<dbReference type="InterPro" id="IPR010259">
    <property type="entry name" value="S8pro/Inhibitor_I9"/>
</dbReference>
<keyword evidence="15" id="KW-1185">Reference proteome</keyword>
<keyword evidence="5 12" id="KW-0732">Signal</keyword>
<reference evidence="14 15" key="1">
    <citation type="submission" date="2023-06" db="EMBL/GenBank/DDBJ databases">
        <title>Sporosarcina sp. nov., isolated from Korean traditional fermented seafood 'Jeotgal'.</title>
        <authorList>
            <person name="Yang A.I."/>
            <person name="Shin N.-R."/>
        </authorList>
    </citation>
    <scope>NUCLEOTIDE SEQUENCE [LARGE SCALE GENOMIC DNA]</scope>
    <source>
        <strain evidence="14 15">KCTC43456</strain>
    </source>
</reference>
<dbReference type="Gene3D" id="2.60.40.1080">
    <property type="match status" value="1"/>
</dbReference>
<dbReference type="Pfam" id="PF02225">
    <property type="entry name" value="PA"/>
    <property type="match status" value="1"/>
</dbReference>
<proteinExistence type="inferred from homology"/>
<dbReference type="InterPro" id="IPR022398">
    <property type="entry name" value="Peptidase_S8_His-AS"/>
</dbReference>
<accession>A0AAW9A7M0</accession>
<name>A0AAW9A7M0_9BACL</name>
<evidence type="ECO:0000313" key="15">
    <source>
        <dbReference type="Proteomes" id="UP001271648"/>
    </source>
</evidence>
<feature type="active site" description="Charge relay system" evidence="8 9">
    <location>
        <position position="610"/>
    </location>
</feature>
<dbReference type="SUPFAM" id="SSF49373">
    <property type="entry name" value="Invasin/intimin cell-adhesion fragments"/>
    <property type="match status" value="1"/>
</dbReference>
<evidence type="ECO:0000256" key="5">
    <source>
        <dbReference type="ARBA" id="ARBA00022729"/>
    </source>
</evidence>
<dbReference type="PANTHER" id="PTHR43806:SF65">
    <property type="entry name" value="SERINE PROTEASE APRX"/>
    <property type="match status" value="1"/>
</dbReference>
<feature type="compositionally biased region" description="Acidic residues" evidence="11">
    <location>
        <begin position="1115"/>
        <end position="1126"/>
    </location>
</feature>
<dbReference type="InterPro" id="IPR036852">
    <property type="entry name" value="Peptidase_S8/S53_dom_sf"/>
</dbReference>
<evidence type="ECO:0000256" key="2">
    <source>
        <dbReference type="ARBA" id="ARBA00022512"/>
    </source>
</evidence>
<evidence type="ECO:0000256" key="8">
    <source>
        <dbReference type="PIRSR" id="PIRSR615500-1"/>
    </source>
</evidence>
<evidence type="ECO:0000313" key="14">
    <source>
        <dbReference type="EMBL" id="MDW0116325.1"/>
    </source>
</evidence>
<keyword evidence="7 9" id="KW-0720">Serine protease</keyword>
<feature type="chain" id="PRO_5043869165" evidence="12">
    <location>
        <begin position="33"/>
        <end position="1328"/>
    </location>
</feature>
<dbReference type="InterPro" id="IPR050131">
    <property type="entry name" value="Peptidase_S8_subtilisin-like"/>
</dbReference>
<dbReference type="SUPFAM" id="SSF52743">
    <property type="entry name" value="Subtilisin-like"/>
    <property type="match status" value="1"/>
</dbReference>
<sequence>MKKRGILKALSSLLAFVLVLSLMMPFSVSASADQTKPFKPNTQSESIMQMKAAIAEQLNLANGGPKLHKDLQGLSGDEVVDVIVNLSEVPVGLQKGINELSGKKFSSAESLAVQKKVNVQQLDVKKEMKALEISYEEGFTYDTVLNGFSAKIKASDIQKLLQVQGVTLVEPDATVYAYEDVEASGQVEAAMNTSIDHLGIEALWAEGFEGQGIKVAVLDTGIDADHPEFEGIYKGGKNFVPHTGTDYTRPRADDDASETSPAERPNHRDEVNDSGRTFWTDHGTHVAGTIAAIGKNEYGVKGIAPKVDLYMYRVLGAYGSGSNAGVIAAIDYAVKQEMDVINLSLGGGVNTETASDSYAINNAMLAGTIAVVATGNSGPGRGSMGTPATARLGIAVGNTTNPELSAVKAEVTNGDFEFSKDVKFFFTPLGIDLKQELSEELGIVAIPNVGKESDYDGLDVEGKVVHVSRGEITFMDKIKFATEKGAKAIIIYNTKDHADGNDNPMSGVGGGEVFTVDIPSFNFSYNDGKAIKDGLENGEGKITFDVDNIVWTAGDEVNNSSSRGPSTPNFDIKPDVTAPGTNILSSVPMYKADYPDAEYDKAYDRFTGTSMAAPHIAGIVALIKQANPEWSPFDVKVALSNTAKILDTDKYDVFAQGAGRVNAYAAAHPEILAYAIDEALLVETGEVVENLKGTVTFGPQSLEEGDISVEKQILVKDVAGNGGKYTVTVDYTKEFGDAEITIDNPTFTLDGEMMLTVTLTASAASTKAGDEILGYIYITGGDTTISLPFAADFGGEVAIEIQDMRITETDLSFNGDGVKDEAMLYFTITGDVGENYLEIWDMMNPEGGVFEDGYIGYLHAGGALKAGSYELAIKGSYRPWDGSPATTIPDGLYTIDYNALSASGKISDYVGPVVVKSTAGTIEGFVEGTTVTGQVDDAYIGYQEKLVSYGMGYDINTKLKASYVVSKDGVATDSGPITLEQDGTFTFELPEFDEENEILVIRYEDAAGNKAQSVVGGDLFVDDAQLTLYSGSEKQLKVTAKILQPDGTAVVNDVTEAAIYSSGDEKVVKVKEGLLRAVAFGETDITITYGDNGPVIVTVNVINSEVIVPSPEAPAPEEEKPEVETPEGEKPDGETPEGETPTVPDFKDTANTFAANEINALVAKGILQGKTETEFAPNAQITRAEFAVLLARALDLPLEEYEGKFGDVNTSKKWAFAGVEAAARAGIINGTANGSFNPDAPIKREEIAAMIIRAIEYQNKEKLAGLEAPANFGDHGSIGTFAIDSVYKAASLGVIQGNNGNFVPKNNATRAEAAVMLYRALEVLGLLD</sequence>
<keyword evidence="4 9" id="KW-0645">Protease</keyword>
<evidence type="ECO:0000256" key="7">
    <source>
        <dbReference type="ARBA" id="ARBA00022825"/>
    </source>
</evidence>
<evidence type="ECO:0000256" key="12">
    <source>
        <dbReference type="SAM" id="SignalP"/>
    </source>
</evidence>
<feature type="domain" description="SLH" evidence="13">
    <location>
        <begin position="1269"/>
        <end position="1328"/>
    </location>
</feature>
<dbReference type="InterPro" id="IPR000209">
    <property type="entry name" value="Peptidase_S8/S53_dom"/>
</dbReference>
<dbReference type="Gene3D" id="3.50.30.30">
    <property type="match status" value="1"/>
</dbReference>
<dbReference type="PROSITE" id="PS51272">
    <property type="entry name" value="SLH"/>
    <property type="match status" value="3"/>
</dbReference>
<feature type="region of interest" description="Disordered" evidence="11">
    <location>
        <begin position="243"/>
        <end position="278"/>
    </location>
</feature>
<dbReference type="SUPFAM" id="SSF52025">
    <property type="entry name" value="PA domain"/>
    <property type="match status" value="1"/>
</dbReference>
<dbReference type="PROSITE" id="PS00136">
    <property type="entry name" value="SUBTILASE_ASP"/>
    <property type="match status" value="1"/>
</dbReference>
<dbReference type="InterPro" id="IPR046450">
    <property type="entry name" value="PA_dom_sf"/>
</dbReference>
<dbReference type="InterPro" id="IPR001119">
    <property type="entry name" value="SLH_dom"/>
</dbReference>
<dbReference type="RefSeq" id="WP_283733012.1">
    <property type="nucleotide sequence ID" value="NZ_CP125968.1"/>
</dbReference>
<dbReference type="Gene3D" id="3.40.50.200">
    <property type="entry name" value="Peptidase S8/S53 domain"/>
    <property type="match status" value="1"/>
</dbReference>
<dbReference type="InterPro" id="IPR023828">
    <property type="entry name" value="Peptidase_S8_Ser-AS"/>
</dbReference>
<dbReference type="Pfam" id="PF05922">
    <property type="entry name" value="Inhibitor_I9"/>
    <property type="match status" value="1"/>
</dbReference>
<evidence type="ECO:0000256" key="6">
    <source>
        <dbReference type="ARBA" id="ARBA00022801"/>
    </source>
</evidence>
<dbReference type="GO" id="GO:0006508">
    <property type="term" value="P:proteolysis"/>
    <property type="evidence" value="ECO:0007669"/>
    <property type="project" value="UniProtKB-KW"/>
</dbReference>
<keyword evidence="6 9" id="KW-0378">Hydrolase</keyword>
<feature type="region of interest" description="Disordered" evidence="11">
    <location>
        <begin position="1108"/>
        <end position="1147"/>
    </location>
</feature>
<organism evidence="14 15">
    <name type="scientific">Sporosarcina thermotolerans</name>
    <dbReference type="NCBI Taxonomy" id="633404"/>
    <lineage>
        <taxon>Bacteria</taxon>
        <taxon>Bacillati</taxon>
        <taxon>Bacillota</taxon>
        <taxon>Bacilli</taxon>
        <taxon>Bacillales</taxon>
        <taxon>Caryophanaceae</taxon>
        <taxon>Sporosarcina</taxon>
    </lineage>
</organism>
<evidence type="ECO:0000256" key="1">
    <source>
        <dbReference type="ARBA" id="ARBA00011073"/>
    </source>
</evidence>
<dbReference type="PROSITE" id="PS00138">
    <property type="entry name" value="SUBTILASE_SER"/>
    <property type="match status" value="1"/>
</dbReference>
<keyword evidence="2" id="KW-0134">Cell wall</keyword>
<dbReference type="GO" id="GO:0004252">
    <property type="term" value="F:serine-type endopeptidase activity"/>
    <property type="evidence" value="ECO:0007669"/>
    <property type="project" value="UniProtKB-UniRule"/>
</dbReference>
<dbReference type="PROSITE" id="PS51892">
    <property type="entry name" value="SUBTILASE"/>
    <property type="match status" value="1"/>
</dbReference>
<dbReference type="Pfam" id="PF00395">
    <property type="entry name" value="SLH"/>
    <property type="match status" value="3"/>
</dbReference>
<feature type="signal peptide" evidence="12">
    <location>
        <begin position="1"/>
        <end position="32"/>
    </location>
</feature>
<evidence type="ECO:0000259" key="13">
    <source>
        <dbReference type="PROSITE" id="PS51272"/>
    </source>
</evidence>
<dbReference type="InterPro" id="IPR034213">
    <property type="entry name" value="S8_Vpr-like"/>
</dbReference>
<comment type="similarity">
    <text evidence="1 9 10">Belongs to the peptidase S8 family.</text>
</comment>
<feature type="domain" description="SLH" evidence="13">
    <location>
        <begin position="1205"/>
        <end position="1265"/>
    </location>
</feature>
<dbReference type="InterPro" id="IPR023827">
    <property type="entry name" value="Peptidase_S8_Asp-AS"/>
</dbReference>
<evidence type="ECO:0000256" key="3">
    <source>
        <dbReference type="ARBA" id="ARBA00022525"/>
    </source>
</evidence>
<feature type="compositionally biased region" description="Basic and acidic residues" evidence="11">
    <location>
        <begin position="264"/>
        <end position="273"/>
    </location>
</feature>
<feature type="domain" description="SLH" evidence="13">
    <location>
        <begin position="1141"/>
        <end position="1204"/>
    </location>
</feature>
<dbReference type="PRINTS" id="PR00723">
    <property type="entry name" value="SUBTILISIN"/>
</dbReference>
<dbReference type="PROSITE" id="PS00137">
    <property type="entry name" value="SUBTILASE_HIS"/>
    <property type="match status" value="1"/>
</dbReference>
<dbReference type="Gene3D" id="3.30.70.80">
    <property type="entry name" value="Peptidase S8 propeptide/proteinase inhibitor I9"/>
    <property type="match status" value="1"/>
</dbReference>
<evidence type="ECO:0000256" key="11">
    <source>
        <dbReference type="SAM" id="MobiDB-lite"/>
    </source>
</evidence>
<dbReference type="InterPro" id="IPR003137">
    <property type="entry name" value="PA_domain"/>
</dbReference>
<evidence type="ECO:0000256" key="9">
    <source>
        <dbReference type="PROSITE-ProRule" id="PRU01240"/>
    </source>
</evidence>
<comment type="caution">
    <text evidence="14">The sequence shown here is derived from an EMBL/GenBank/DDBJ whole genome shotgun (WGS) entry which is preliminary data.</text>
</comment>
<dbReference type="InterPro" id="IPR008964">
    <property type="entry name" value="Invasin/intimin_cell_adhesion"/>
</dbReference>
<keyword evidence="3" id="KW-0964">Secreted</keyword>
<dbReference type="EMBL" id="JAUBDJ010000002">
    <property type="protein sequence ID" value="MDW0116325.1"/>
    <property type="molecule type" value="Genomic_DNA"/>
</dbReference>
<feature type="active site" description="Charge relay system" evidence="8 9">
    <location>
        <position position="219"/>
    </location>
</feature>
<dbReference type="Pfam" id="PF00082">
    <property type="entry name" value="Peptidase_S8"/>
    <property type="match status" value="1"/>
</dbReference>
<dbReference type="InterPro" id="IPR037045">
    <property type="entry name" value="S8pro/Inhibitor_I9_sf"/>
</dbReference>
<dbReference type="InterPro" id="IPR015500">
    <property type="entry name" value="Peptidase_S8_subtilisin-rel"/>
</dbReference>
<dbReference type="Proteomes" id="UP001271648">
    <property type="component" value="Unassembled WGS sequence"/>
</dbReference>
<protein>
    <submittedName>
        <fullName evidence="14">S8 family serine peptidase</fullName>
    </submittedName>
</protein>
<evidence type="ECO:0000256" key="4">
    <source>
        <dbReference type="ARBA" id="ARBA00022670"/>
    </source>
</evidence>
<dbReference type="CDD" id="cd07474">
    <property type="entry name" value="Peptidases_S8_subtilisin_Vpr-like"/>
    <property type="match status" value="1"/>
</dbReference>
<evidence type="ECO:0000256" key="10">
    <source>
        <dbReference type="RuleBase" id="RU003355"/>
    </source>
</evidence>
<feature type="active site" description="Charge relay system" evidence="8 9">
    <location>
        <position position="282"/>
    </location>
</feature>
<dbReference type="PANTHER" id="PTHR43806">
    <property type="entry name" value="PEPTIDASE S8"/>
    <property type="match status" value="1"/>
</dbReference>
<gene>
    <name evidence="14" type="ORF">QTL97_05220</name>
</gene>